<sequence>MDMTTMKFDLASLEAPPAVAVLDRVAGGFKAFQALRAGYGSGLFDWLDRNGPAERAVIATALKLRGAHLAGFLQSLEDLGLVSRQGSVYALVPEMREVLVAGSAWCQAATIERLLAPECGWSDLRGFLSEDWTAASVPVSPSPRLHPFLVEARLLATRLAARERELRGGAKPRRLLCFDGGGGIAVAAICLAQPGLDASVIVAPGAVREATELLDACGLAERCVVHPGSPLEISVPASYDRVVLFHALYPLRKSMGDALAAVAARLAPGGELCSAHWFCLEACETAPGGLRDLDRAVLTDSHPLCHVETFGERFVAAGLGDEGREDIDGPCGHLKLHFASRALDPVVVSPYLRCSRC</sequence>
<protein>
    <submittedName>
        <fullName evidence="1">Uncharacterized protein</fullName>
    </submittedName>
</protein>
<keyword evidence="2" id="KW-1185">Reference proteome</keyword>
<dbReference type="Gene3D" id="1.10.10.10">
    <property type="entry name" value="Winged helix-like DNA-binding domain superfamily/Winged helix DNA-binding domain"/>
    <property type="match status" value="1"/>
</dbReference>
<dbReference type="Proteomes" id="UP000633943">
    <property type="component" value="Unassembled WGS sequence"/>
</dbReference>
<comment type="caution">
    <text evidence="1">The sequence shown here is derived from an EMBL/GenBank/DDBJ whole genome shotgun (WGS) entry which is preliminary data.</text>
</comment>
<accession>A0ABX1NYS6</accession>
<dbReference type="RefSeq" id="WP_169203456.1">
    <property type="nucleotide sequence ID" value="NZ_CP059467.1"/>
</dbReference>
<dbReference type="Gene3D" id="3.40.50.150">
    <property type="entry name" value="Vaccinia Virus protein VP39"/>
    <property type="match status" value="1"/>
</dbReference>
<dbReference type="InterPro" id="IPR036388">
    <property type="entry name" value="WH-like_DNA-bd_sf"/>
</dbReference>
<dbReference type="InterPro" id="IPR036390">
    <property type="entry name" value="WH_DNA-bd_sf"/>
</dbReference>
<evidence type="ECO:0000313" key="1">
    <source>
        <dbReference type="EMBL" id="NMG16901.1"/>
    </source>
</evidence>
<dbReference type="SUPFAM" id="SSF53335">
    <property type="entry name" value="S-adenosyl-L-methionine-dependent methyltransferases"/>
    <property type="match status" value="1"/>
</dbReference>
<dbReference type="InterPro" id="IPR029063">
    <property type="entry name" value="SAM-dependent_MTases_sf"/>
</dbReference>
<organism evidence="1 2">
    <name type="scientific">Aromatoleum bremense</name>
    <dbReference type="NCBI Taxonomy" id="76115"/>
    <lineage>
        <taxon>Bacteria</taxon>
        <taxon>Pseudomonadati</taxon>
        <taxon>Pseudomonadota</taxon>
        <taxon>Betaproteobacteria</taxon>
        <taxon>Rhodocyclales</taxon>
        <taxon>Rhodocyclaceae</taxon>
        <taxon>Aromatoleum</taxon>
    </lineage>
</organism>
<proteinExistence type="predicted"/>
<reference evidence="1 2" key="1">
    <citation type="submission" date="2019-12" db="EMBL/GenBank/DDBJ databases">
        <title>Comparative genomics gives insights into the taxonomy of the Azoarcus-Aromatoleum group and reveals separate origins of nif in the plant-associated Azoarcus and non-plant-associated Aromatoleum sub-groups.</title>
        <authorList>
            <person name="Lafos M."/>
            <person name="Maluk M."/>
            <person name="Batista M."/>
            <person name="Junghare M."/>
            <person name="Carmona M."/>
            <person name="Faoro H."/>
            <person name="Cruz L.M."/>
            <person name="Battistoni F."/>
            <person name="De Souza E."/>
            <person name="Pedrosa F."/>
            <person name="Chen W.-M."/>
            <person name="Poole P.S."/>
            <person name="Dixon R.A."/>
            <person name="James E.K."/>
        </authorList>
    </citation>
    <scope>NUCLEOTIDE SEQUENCE [LARGE SCALE GENOMIC DNA]</scope>
    <source>
        <strain evidence="1 2">PbN1</strain>
    </source>
</reference>
<dbReference type="EMBL" id="WTVP01000051">
    <property type="protein sequence ID" value="NMG16901.1"/>
    <property type="molecule type" value="Genomic_DNA"/>
</dbReference>
<gene>
    <name evidence="1" type="ORF">GPA24_15430</name>
</gene>
<dbReference type="SUPFAM" id="SSF46785">
    <property type="entry name" value="Winged helix' DNA-binding domain"/>
    <property type="match status" value="1"/>
</dbReference>
<name>A0ABX1NYS6_9RHOO</name>
<evidence type="ECO:0000313" key="2">
    <source>
        <dbReference type="Proteomes" id="UP000633943"/>
    </source>
</evidence>